<dbReference type="Pfam" id="PF18821">
    <property type="entry name" value="LPD7"/>
    <property type="match status" value="1"/>
</dbReference>
<keyword evidence="5" id="KW-1185">Reference proteome</keyword>
<dbReference type="InterPro" id="IPR005094">
    <property type="entry name" value="Endonuclease_MobA/VirD2"/>
</dbReference>
<proteinExistence type="predicted"/>
<evidence type="ECO:0000313" key="5">
    <source>
        <dbReference type="Proteomes" id="UP000017842"/>
    </source>
</evidence>
<dbReference type="PATRIC" id="fig|1116472.3.peg.2560"/>
<gene>
    <name evidence="4" type="primary">traI</name>
    <name evidence="4" type="ORF">MGMO_93c00160</name>
</gene>
<feature type="domain" description="Large polyvalent protein-associated" evidence="2">
    <location>
        <begin position="449"/>
        <end position="535"/>
    </location>
</feature>
<dbReference type="RefSeq" id="WP_023495267.1">
    <property type="nucleotide sequence ID" value="NZ_AYLO01000089.1"/>
</dbReference>
<feature type="domain" description="TraI-like middle" evidence="3">
    <location>
        <begin position="168"/>
        <end position="256"/>
    </location>
</feature>
<dbReference type="InterPro" id="IPR054462">
    <property type="entry name" value="TraI_M"/>
</dbReference>
<sequence>MIAKAIPMKTAEKSHFAKLVAYITDEQDTTFRLGVVNITNCYSDEAEDAILEVLNTQMQNRRATSDKTYHLIVSFRAGEEPSTETLKTIEDEICTVLGFKGHQRVSAVHCDTENLHIHIAINKVHPVKHTIHNPFQDYNTLAKLCANLEQQYGLEVDNHSTQRNHSAGRARDMEAHAGVESLITWIQQNALAQIKQANSWEALHTVLHENGLRIKARGNGLAICTLDSELGVKASSVARECSKKQLEQRLGSFQPANERSLAAIKVKQSYERSPLTNNSAKTEQQSVRINNQAKLYSAELFSVYQSQMVEKSVIRNDAMHKARAQHKAQIQQAKDKADNKRRWIKALIQPGINKKLLLGLVGKYLQADIKQINAEYKHKRQRLYNQHRRQTWLDWLQTQAVQGKRDALQLLRQRHVNNDQRGNYLVKSKYNAAEQPGAIPHDPQLPKVKITKKGTVFYLHDKAVIKDDGNHFLVAAEANQDVLTTALVHAKQRHGYQLSVHGNELFQENVVRASVKAGLNISFDQDHLERRRVQLSAEKQMFGDGAVKILTTQQSMGRRR</sequence>
<dbReference type="EMBL" id="AYLO01000089">
    <property type="protein sequence ID" value="ESS71658.1"/>
    <property type="molecule type" value="Genomic_DNA"/>
</dbReference>
<dbReference type="InterPro" id="IPR040677">
    <property type="entry name" value="LPD7"/>
</dbReference>
<dbReference type="AlphaFoldDB" id="V5C4J3"/>
<reference evidence="4 5" key="1">
    <citation type="journal article" date="2013" name="Genome Announc.">
        <title>Draft Genome Sequence of the Methanotrophic Gammaproteobacterium Methyloglobulus morosus DSM 22980 Strain KoM1.</title>
        <authorList>
            <person name="Poehlein A."/>
            <person name="Deutzmann J.S."/>
            <person name="Daniel R."/>
            <person name="Simeonova D.D."/>
        </authorList>
    </citation>
    <scope>NUCLEOTIDE SEQUENCE [LARGE SCALE GENOMIC DNA]</scope>
    <source>
        <strain evidence="4 5">KoM1</strain>
    </source>
</reference>
<evidence type="ECO:0000313" key="4">
    <source>
        <dbReference type="EMBL" id="ESS71658.1"/>
    </source>
</evidence>
<dbReference type="eggNOG" id="COG3843">
    <property type="taxonomic scope" value="Bacteria"/>
</dbReference>
<comment type="caution">
    <text evidence="4">The sequence shown here is derived from an EMBL/GenBank/DDBJ whole genome shotgun (WGS) entry which is preliminary data.</text>
</comment>
<accession>V5C4J3</accession>
<dbReference type="InterPro" id="IPR049751">
    <property type="entry name" value="TraI/MobA_relaxases"/>
</dbReference>
<evidence type="ECO:0000259" key="3">
    <source>
        <dbReference type="Pfam" id="PF22863"/>
    </source>
</evidence>
<protein>
    <submittedName>
        <fullName evidence="4">Protein TraI</fullName>
    </submittedName>
</protein>
<dbReference type="STRING" id="1116472.MGMO_93c00160"/>
<dbReference type="NCBIfam" id="NF041893">
    <property type="entry name" value="TraI_MobP_relax"/>
    <property type="match status" value="1"/>
</dbReference>
<evidence type="ECO:0000259" key="1">
    <source>
        <dbReference type="Pfam" id="PF03432"/>
    </source>
</evidence>
<feature type="domain" description="MobA/VirD2-like nuclease" evidence="1">
    <location>
        <begin position="22"/>
        <end position="154"/>
    </location>
</feature>
<name>V5C4J3_9GAMM</name>
<evidence type="ECO:0000259" key="2">
    <source>
        <dbReference type="Pfam" id="PF18821"/>
    </source>
</evidence>
<organism evidence="4 5">
    <name type="scientific">Methyloglobulus morosus KoM1</name>
    <dbReference type="NCBI Taxonomy" id="1116472"/>
    <lineage>
        <taxon>Bacteria</taxon>
        <taxon>Pseudomonadati</taxon>
        <taxon>Pseudomonadota</taxon>
        <taxon>Gammaproteobacteria</taxon>
        <taxon>Methylococcales</taxon>
        <taxon>Methylococcaceae</taxon>
        <taxon>Methyloglobulus</taxon>
    </lineage>
</organism>
<dbReference type="Pfam" id="PF03432">
    <property type="entry name" value="Relaxase"/>
    <property type="match status" value="1"/>
</dbReference>
<dbReference type="Proteomes" id="UP000017842">
    <property type="component" value="Unassembled WGS sequence"/>
</dbReference>
<dbReference type="OrthoDB" id="279005at2"/>
<dbReference type="Pfam" id="PF22863">
    <property type="entry name" value="TraI_middle"/>
    <property type="match status" value="1"/>
</dbReference>